<keyword evidence="4" id="KW-0408">Iron</keyword>
<keyword evidence="1" id="KW-0004">4Fe-4S</keyword>
<evidence type="ECO:0000256" key="2">
    <source>
        <dbReference type="ARBA" id="ARBA00022723"/>
    </source>
</evidence>
<evidence type="ECO:0000256" key="4">
    <source>
        <dbReference type="ARBA" id="ARBA00023004"/>
    </source>
</evidence>
<accession>A0A5C4T828</accession>
<dbReference type="AlphaFoldDB" id="A0A5C4T828"/>
<evidence type="ECO:0000256" key="5">
    <source>
        <dbReference type="ARBA" id="ARBA00023014"/>
    </source>
</evidence>
<dbReference type="PANTHER" id="PTHR43498">
    <property type="entry name" value="FERREDOXIN:COB-COM HETERODISULFIDE REDUCTASE SUBUNIT A"/>
    <property type="match status" value="1"/>
</dbReference>
<keyword evidence="2" id="KW-0479">Metal-binding</keyword>
<keyword evidence="3" id="KW-0560">Oxidoreductase</keyword>
<proteinExistence type="predicted"/>
<dbReference type="Gene3D" id="3.50.50.60">
    <property type="entry name" value="FAD/NAD(P)-binding domain"/>
    <property type="match status" value="1"/>
</dbReference>
<dbReference type="GO" id="GO:0016491">
    <property type="term" value="F:oxidoreductase activity"/>
    <property type="evidence" value="ECO:0007669"/>
    <property type="project" value="UniProtKB-KW"/>
</dbReference>
<gene>
    <name evidence="6" type="ORF">FE784_16610</name>
</gene>
<dbReference type="PANTHER" id="PTHR43498:SF1">
    <property type="entry name" value="COB--COM HETERODISULFIDE REDUCTASE IRON-SULFUR SUBUNIT A"/>
    <property type="match status" value="1"/>
</dbReference>
<name>A0A5C4T828_9BACL</name>
<dbReference type="GO" id="GO:0051539">
    <property type="term" value="F:4 iron, 4 sulfur cluster binding"/>
    <property type="evidence" value="ECO:0007669"/>
    <property type="project" value="UniProtKB-KW"/>
</dbReference>
<dbReference type="Pfam" id="PF12831">
    <property type="entry name" value="FAD_oxidored"/>
    <property type="match status" value="1"/>
</dbReference>
<reference evidence="6 7" key="1">
    <citation type="submission" date="2019-05" db="EMBL/GenBank/DDBJ databases">
        <title>We sequenced the genome of Paenibacillus hemerocallicola KCTC 33185 for further insight into its adaptation and study the phylogeny of Paenibacillus.</title>
        <authorList>
            <person name="Narsing Rao M.P."/>
        </authorList>
    </citation>
    <scope>NUCLEOTIDE SEQUENCE [LARGE SCALE GENOMIC DNA]</scope>
    <source>
        <strain evidence="6 7">KCTC 33185</strain>
    </source>
</reference>
<dbReference type="OrthoDB" id="9759982at2"/>
<dbReference type="GO" id="GO:0046872">
    <property type="term" value="F:metal ion binding"/>
    <property type="evidence" value="ECO:0007669"/>
    <property type="project" value="UniProtKB-KW"/>
</dbReference>
<comment type="caution">
    <text evidence="6">The sequence shown here is derived from an EMBL/GenBank/DDBJ whole genome shotgun (WGS) entry which is preliminary data.</text>
</comment>
<evidence type="ECO:0000256" key="1">
    <source>
        <dbReference type="ARBA" id="ARBA00022485"/>
    </source>
</evidence>
<organism evidence="6 7">
    <name type="scientific">Paenibacillus hemerocallicola</name>
    <dbReference type="NCBI Taxonomy" id="1172614"/>
    <lineage>
        <taxon>Bacteria</taxon>
        <taxon>Bacillati</taxon>
        <taxon>Bacillota</taxon>
        <taxon>Bacilli</taxon>
        <taxon>Bacillales</taxon>
        <taxon>Paenibacillaceae</taxon>
        <taxon>Paenibacillus</taxon>
    </lineage>
</organism>
<protein>
    <submittedName>
        <fullName evidence="6">FAD-dependent oxidoreductase</fullName>
    </submittedName>
</protein>
<dbReference type="EMBL" id="VDCQ01000021">
    <property type="protein sequence ID" value="TNJ65218.1"/>
    <property type="molecule type" value="Genomic_DNA"/>
</dbReference>
<keyword evidence="5" id="KW-0411">Iron-sulfur</keyword>
<evidence type="ECO:0000256" key="3">
    <source>
        <dbReference type="ARBA" id="ARBA00023002"/>
    </source>
</evidence>
<keyword evidence="7" id="KW-1185">Reference proteome</keyword>
<sequence length="453" mass="50077">MRYDVIVCGGGPSGTAAAIAAGKSGARVLLVERYGFCGGMATSALVNPWAGHEYPHPETGATGSLIGGIFKEIVRRLHESGGYGSALTDSAFDEERLKYVYDCMLQEAGVDALYHTMVTDAVCESGRIVSIRTASKDGPGVIEGKMFVDATGDADLASLVGCEWSLGRPADQLTQAMTVSFRMGNVDKGLMLEHLRQRGEKGHKKARLLVEPYFQQAIKEGRLHFPYREWIHFYDYPHPGVLHFNMTRINKVNGLAAKDLSFSEREGRRQAYILADWLRREVPYFSESYLEKVACQVGVRETRHIKGLYMMTEHDITGARKFDDAIVRSRYFIDIHSPTGSGFDHESTEGYGAVATRFNVPDGDYYEVPYRSIVPERIDNLLVPCRALSANHEASAAIRVMATMTGIGEAAGIAASRAAELDLAAKEVDAGWLRGKLDYLDREADFDPLWRGR</sequence>
<evidence type="ECO:0000313" key="6">
    <source>
        <dbReference type="EMBL" id="TNJ65218.1"/>
    </source>
</evidence>
<evidence type="ECO:0000313" key="7">
    <source>
        <dbReference type="Proteomes" id="UP000307943"/>
    </source>
</evidence>
<dbReference type="Proteomes" id="UP000307943">
    <property type="component" value="Unassembled WGS sequence"/>
</dbReference>
<dbReference type="RefSeq" id="WP_139603342.1">
    <property type="nucleotide sequence ID" value="NZ_VDCQ01000021.1"/>
</dbReference>
<dbReference type="InterPro" id="IPR039650">
    <property type="entry name" value="HdrA-like"/>
</dbReference>
<dbReference type="InterPro" id="IPR036188">
    <property type="entry name" value="FAD/NAD-bd_sf"/>
</dbReference>
<dbReference type="SUPFAM" id="SSF51905">
    <property type="entry name" value="FAD/NAD(P)-binding domain"/>
    <property type="match status" value="1"/>
</dbReference>